<name>A0ACC3DII8_9PEZI</name>
<gene>
    <name evidence="1" type="ORF">LTS18_013170</name>
</gene>
<dbReference type="EMBL" id="JAWDJW010004032">
    <property type="protein sequence ID" value="KAK3076385.1"/>
    <property type="molecule type" value="Genomic_DNA"/>
</dbReference>
<comment type="caution">
    <text evidence="1">The sequence shown here is derived from an EMBL/GenBank/DDBJ whole genome shotgun (WGS) entry which is preliminary data.</text>
</comment>
<keyword evidence="2" id="KW-1185">Reference proteome</keyword>
<protein>
    <submittedName>
        <fullName evidence="1">Uncharacterized protein</fullName>
    </submittedName>
</protein>
<sequence>MGYTSTSPKRSSLRFRRQPRPLGRFLRTALLDRLQQALGEDPKDDIAFNFLFQGPPGTGKTTTARKMGRVFDDMGFLADAEVVDCSATDLIGQYVGHTGLKTQNLLEKSLGKVLFIDEAYRFAEEGFATEAMDELVDCLTKPKYRQKMVTILAGYDEDINRLMAVNPGLTSRFPETIVIKNLTAEQNANLVMTLLRKKSQLDPVVLEQCFVTCWQQLLEDFRKLASLPSWGEIFKPLSRISTDWFSSPLRSPKKALNCLWRRKTSCPPWNLW</sequence>
<dbReference type="Proteomes" id="UP001186974">
    <property type="component" value="Unassembled WGS sequence"/>
</dbReference>
<reference evidence="1" key="1">
    <citation type="submission" date="2024-09" db="EMBL/GenBank/DDBJ databases">
        <title>Black Yeasts Isolated from many extreme environments.</title>
        <authorList>
            <person name="Coleine C."/>
            <person name="Stajich J.E."/>
            <person name="Selbmann L."/>
        </authorList>
    </citation>
    <scope>NUCLEOTIDE SEQUENCE</scope>
    <source>
        <strain evidence="1">CCFEE 5737</strain>
    </source>
</reference>
<organism evidence="1 2">
    <name type="scientific">Coniosporium uncinatum</name>
    <dbReference type="NCBI Taxonomy" id="93489"/>
    <lineage>
        <taxon>Eukaryota</taxon>
        <taxon>Fungi</taxon>
        <taxon>Dikarya</taxon>
        <taxon>Ascomycota</taxon>
        <taxon>Pezizomycotina</taxon>
        <taxon>Dothideomycetes</taxon>
        <taxon>Dothideomycetes incertae sedis</taxon>
        <taxon>Coniosporium</taxon>
    </lineage>
</organism>
<accession>A0ACC3DII8</accession>
<evidence type="ECO:0000313" key="1">
    <source>
        <dbReference type="EMBL" id="KAK3076385.1"/>
    </source>
</evidence>
<proteinExistence type="predicted"/>
<evidence type="ECO:0000313" key="2">
    <source>
        <dbReference type="Proteomes" id="UP001186974"/>
    </source>
</evidence>